<protein>
    <submittedName>
        <fullName evidence="1">Uncharacterized protein</fullName>
    </submittedName>
</protein>
<organism evidence="1">
    <name type="scientific">Anguilla anguilla</name>
    <name type="common">European freshwater eel</name>
    <name type="synonym">Muraena anguilla</name>
    <dbReference type="NCBI Taxonomy" id="7936"/>
    <lineage>
        <taxon>Eukaryota</taxon>
        <taxon>Metazoa</taxon>
        <taxon>Chordata</taxon>
        <taxon>Craniata</taxon>
        <taxon>Vertebrata</taxon>
        <taxon>Euteleostomi</taxon>
        <taxon>Actinopterygii</taxon>
        <taxon>Neopterygii</taxon>
        <taxon>Teleostei</taxon>
        <taxon>Anguilliformes</taxon>
        <taxon>Anguillidae</taxon>
        <taxon>Anguilla</taxon>
    </lineage>
</organism>
<sequence>MNMDGCKVTTKTYINFKFPLKIFLKCRFIQIHLKTYPCLFYFSL</sequence>
<name>A0A0E9UV47_ANGAN</name>
<reference evidence="1" key="2">
    <citation type="journal article" date="2015" name="Fish Shellfish Immunol.">
        <title>Early steps in the European eel (Anguilla anguilla)-Vibrio vulnificus interaction in the gills: Role of the RtxA13 toxin.</title>
        <authorList>
            <person name="Callol A."/>
            <person name="Pajuelo D."/>
            <person name="Ebbesson L."/>
            <person name="Teles M."/>
            <person name="MacKenzie S."/>
            <person name="Amaro C."/>
        </authorList>
    </citation>
    <scope>NUCLEOTIDE SEQUENCE</scope>
</reference>
<accession>A0A0E9UV47</accession>
<dbReference type="AlphaFoldDB" id="A0A0E9UV47"/>
<dbReference type="EMBL" id="GBXM01039764">
    <property type="protein sequence ID" value="JAH68813.1"/>
    <property type="molecule type" value="Transcribed_RNA"/>
</dbReference>
<proteinExistence type="predicted"/>
<reference evidence="1" key="1">
    <citation type="submission" date="2014-11" db="EMBL/GenBank/DDBJ databases">
        <authorList>
            <person name="Amaro Gonzalez C."/>
        </authorList>
    </citation>
    <scope>NUCLEOTIDE SEQUENCE</scope>
</reference>
<evidence type="ECO:0000313" key="1">
    <source>
        <dbReference type="EMBL" id="JAH68813.1"/>
    </source>
</evidence>